<proteinExistence type="predicted"/>
<feature type="non-terminal residue" evidence="1">
    <location>
        <position position="1"/>
    </location>
</feature>
<protein>
    <submittedName>
        <fullName evidence="1">Uncharacterized protein</fullName>
    </submittedName>
</protein>
<keyword evidence="2" id="KW-1185">Reference proteome</keyword>
<gene>
    <name evidence="1" type="ORF">BU23DRAFT_634022</name>
</gene>
<dbReference type="AlphaFoldDB" id="A0A6A5UJB7"/>
<sequence>ILILAINLYYLYLLRSLTLRPRRVVLGRATNTAPKASLVATASTTRFWRLLLYVGGCEAFLLPF</sequence>
<name>A0A6A5UJB7_9PLEO</name>
<organism evidence="1 2">
    <name type="scientific">Bimuria novae-zelandiae CBS 107.79</name>
    <dbReference type="NCBI Taxonomy" id="1447943"/>
    <lineage>
        <taxon>Eukaryota</taxon>
        <taxon>Fungi</taxon>
        <taxon>Dikarya</taxon>
        <taxon>Ascomycota</taxon>
        <taxon>Pezizomycotina</taxon>
        <taxon>Dothideomycetes</taxon>
        <taxon>Pleosporomycetidae</taxon>
        <taxon>Pleosporales</taxon>
        <taxon>Massarineae</taxon>
        <taxon>Didymosphaeriaceae</taxon>
        <taxon>Bimuria</taxon>
    </lineage>
</organism>
<accession>A0A6A5UJB7</accession>
<evidence type="ECO:0000313" key="1">
    <source>
        <dbReference type="EMBL" id="KAF1964079.1"/>
    </source>
</evidence>
<reference evidence="1" key="1">
    <citation type="journal article" date="2020" name="Stud. Mycol.">
        <title>101 Dothideomycetes genomes: a test case for predicting lifestyles and emergence of pathogens.</title>
        <authorList>
            <person name="Haridas S."/>
            <person name="Albert R."/>
            <person name="Binder M."/>
            <person name="Bloem J."/>
            <person name="Labutti K."/>
            <person name="Salamov A."/>
            <person name="Andreopoulos B."/>
            <person name="Baker S."/>
            <person name="Barry K."/>
            <person name="Bills G."/>
            <person name="Bluhm B."/>
            <person name="Cannon C."/>
            <person name="Castanera R."/>
            <person name="Culley D."/>
            <person name="Daum C."/>
            <person name="Ezra D."/>
            <person name="Gonzalez J."/>
            <person name="Henrissat B."/>
            <person name="Kuo A."/>
            <person name="Liang C."/>
            <person name="Lipzen A."/>
            <person name="Lutzoni F."/>
            <person name="Magnuson J."/>
            <person name="Mondo S."/>
            <person name="Nolan M."/>
            <person name="Ohm R."/>
            <person name="Pangilinan J."/>
            <person name="Park H.-J."/>
            <person name="Ramirez L."/>
            <person name="Alfaro M."/>
            <person name="Sun H."/>
            <person name="Tritt A."/>
            <person name="Yoshinaga Y."/>
            <person name="Zwiers L.-H."/>
            <person name="Turgeon B."/>
            <person name="Goodwin S."/>
            <person name="Spatafora J."/>
            <person name="Crous P."/>
            <person name="Grigoriev I."/>
        </authorList>
    </citation>
    <scope>NUCLEOTIDE SEQUENCE</scope>
    <source>
        <strain evidence="1">CBS 107.79</strain>
    </source>
</reference>
<dbReference type="EMBL" id="ML976811">
    <property type="protein sequence ID" value="KAF1964079.1"/>
    <property type="molecule type" value="Genomic_DNA"/>
</dbReference>
<evidence type="ECO:0000313" key="2">
    <source>
        <dbReference type="Proteomes" id="UP000800036"/>
    </source>
</evidence>
<dbReference type="Proteomes" id="UP000800036">
    <property type="component" value="Unassembled WGS sequence"/>
</dbReference>